<evidence type="ECO:0000259" key="2">
    <source>
        <dbReference type="Pfam" id="PF22596"/>
    </source>
</evidence>
<dbReference type="SUPFAM" id="SSF50923">
    <property type="entry name" value="Hemopexin-like domain"/>
    <property type="match status" value="1"/>
</dbReference>
<reference evidence="3 4" key="1">
    <citation type="journal article" date="2019" name="Nat. Ecol. Evol.">
        <title>Megaphylogeny resolves global patterns of mushroom evolution.</title>
        <authorList>
            <person name="Varga T."/>
            <person name="Krizsan K."/>
            <person name="Foldi C."/>
            <person name="Dima B."/>
            <person name="Sanchez-Garcia M."/>
            <person name="Sanchez-Ramirez S."/>
            <person name="Szollosi G.J."/>
            <person name="Szarkandi J.G."/>
            <person name="Papp V."/>
            <person name="Albert L."/>
            <person name="Andreopoulos W."/>
            <person name="Angelini C."/>
            <person name="Antonin V."/>
            <person name="Barry K.W."/>
            <person name="Bougher N.L."/>
            <person name="Buchanan P."/>
            <person name="Buyck B."/>
            <person name="Bense V."/>
            <person name="Catcheside P."/>
            <person name="Chovatia M."/>
            <person name="Cooper J."/>
            <person name="Damon W."/>
            <person name="Desjardin D."/>
            <person name="Finy P."/>
            <person name="Geml J."/>
            <person name="Haridas S."/>
            <person name="Hughes K."/>
            <person name="Justo A."/>
            <person name="Karasinski D."/>
            <person name="Kautmanova I."/>
            <person name="Kiss B."/>
            <person name="Kocsube S."/>
            <person name="Kotiranta H."/>
            <person name="LaButti K.M."/>
            <person name="Lechner B.E."/>
            <person name="Liimatainen K."/>
            <person name="Lipzen A."/>
            <person name="Lukacs Z."/>
            <person name="Mihaltcheva S."/>
            <person name="Morgado L.N."/>
            <person name="Niskanen T."/>
            <person name="Noordeloos M.E."/>
            <person name="Ohm R.A."/>
            <person name="Ortiz-Santana B."/>
            <person name="Ovrebo C."/>
            <person name="Racz N."/>
            <person name="Riley R."/>
            <person name="Savchenko A."/>
            <person name="Shiryaev A."/>
            <person name="Soop K."/>
            <person name="Spirin V."/>
            <person name="Szebenyi C."/>
            <person name="Tomsovsky M."/>
            <person name="Tulloss R.E."/>
            <person name="Uehling J."/>
            <person name="Grigoriev I.V."/>
            <person name="Vagvolgyi C."/>
            <person name="Papp T."/>
            <person name="Martin F.M."/>
            <person name="Miettinen O."/>
            <person name="Hibbett D.S."/>
            <person name="Nagy L.G."/>
        </authorList>
    </citation>
    <scope>NUCLEOTIDE SEQUENCE [LARGE SCALE GENOMIC DNA]</scope>
    <source>
        <strain evidence="3 4">HHB13444</strain>
    </source>
</reference>
<accession>A0A5C3P1K5</accession>
<dbReference type="SUPFAM" id="SSF56399">
    <property type="entry name" value="ADP-ribosylation"/>
    <property type="match status" value="1"/>
</dbReference>
<dbReference type="STRING" id="1314778.A0A5C3P1K5"/>
<proteinExistence type="predicted"/>
<dbReference type="AlphaFoldDB" id="A0A5C3P1K5"/>
<dbReference type="Gene3D" id="2.110.10.10">
    <property type="entry name" value="Hemopexin-like domain"/>
    <property type="match status" value="1"/>
</dbReference>
<dbReference type="Proteomes" id="UP000308197">
    <property type="component" value="Unassembled WGS sequence"/>
</dbReference>
<sequence>MSQDLFATSVIPWFRDQADEVANFIHRMTLPDDDHPATEMFRPATVQNATTQSVVPAAAERLIRWTDVHPNDIFWFGFQPWVSPAAGNFLDDAFNLRQFVDTNSRSIFVAAARYYRNARNTLVRWRPRSTRLRFEYEIFAYGGIDVNAVLGNAHQYANQHEVTFPGGIRREFIRTAREYRGTQLVRIWDNPRFDNTLNPEGHVPALEELPDPIRGIPVPVIFFTERDGAVDPDGGAPTIVRRAADEDSEDMMHEDGVVDEDESLNVTPTPRLSVACVLHPTVAARAYFFCGNRYVVIDVNPGSATDTIVSGPKSIVANWPSLVKAGFGNVDAILTDSRPAFKQVMYFFCLEKYVRIDIAPGTNDDYIVDGPRVIVDAWPSLKKADFKTIDAVLISPANNDEAYFFSGERYVRVKLNLGTNNDYIVDGPSQIVDGWASLKDAGFKTVDTILPNPSNLEEAYFFSGERYVRIKVNPGGVDTIISGPWGVEGGWPSLKKAAFW</sequence>
<dbReference type="InterPro" id="IPR036375">
    <property type="entry name" value="Hemopexin-like_dom_sf"/>
</dbReference>
<protein>
    <recommendedName>
        <fullName evidence="2">Pierisin-like domain-containing protein</fullName>
    </recommendedName>
</protein>
<name>A0A5C3P1K5_9APHY</name>
<feature type="repeat" description="Hemopexin" evidence="1">
    <location>
        <begin position="386"/>
        <end position="438"/>
    </location>
</feature>
<feature type="domain" description="Pierisin-like" evidence="2">
    <location>
        <begin position="62"/>
        <end position="193"/>
    </location>
</feature>
<dbReference type="InParanoid" id="A0A5C3P1K5"/>
<dbReference type="InterPro" id="IPR018487">
    <property type="entry name" value="Hemopexin-like_repeat"/>
</dbReference>
<dbReference type="Gene3D" id="3.90.210.10">
    <property type="entry name" value="Heat-Labile Enterotoxin, subunit A"/>
    <property type="match status" value="1"/>
</dbReference>
<organism evidence="3 4">
    <name type="scientific">Polyporus arcularius HHB13444</name>
    <dbReference type="NCBI Taxonomy" id="1314778"/>
    <lineage>
        <taxon>Eukaryota</taxon>
        <taxon>Fungi</taxon>
        <taxon>Dikarya</taxon>
        <taxon>Basidiomycota</taxon>
        <taxon>Agaricomycotina</taxon>
        <taxon>Agaricomycetes</taxon>
        <taxon>Polyporales</taxon>
        <taxon>Polyporaceae</taxon>
        <taxon>Polyporus</taxon>
    </lineage>
</organism>
<dbReference type="SMART" id="SM00120">
    <property type="entry name" value="HX"/>
    <property type="match status" value="4"/>
</dbReference>
<evidence type="ECO:0000256" key="1">
    <source>
        <dbReference type="PROSITE-ProRule" id="PRU01011"/>
    </source>
</evidence>
<dbReference type="InterPro" id="IPR054695">
    <property type="entry name" value="Pierisin-like_dom"/>
</dbReference>
<evidence type="ECO:0000313" key="4">
    <source>
        <dbReference type="Proteomes" id="UP000308197"/>
    </source>
</evidence>
<feature type="repeat" description="Hemopexin" evidence="1">
    <location>
        <begin position="443"/>
        <end position="494"/>
    </location>
</feature>
<dbReference type="PROSITE" id="PS51642">
    <property type="entry name" value="HEMOPEXIN_2"/>
    <property type="match status" value="2"/>
</dbReference>
<evidence type="ECO:0000313" key="3">
    <source>
        <dbReference type="EMBL" id="TFK83162.1"/>
    </source>
</evidence>
<gene>
    <name evidence="3" type="ORF">K466DRAFT_555495</name>
</gene>
<dbReference type="Pfam" id="PF22596">
    <property type="entry name" value="Scabin-like"/>
    <property type="match status" value="1"/>
</dbReference>
<keyword evidence="4" id="KW-1185">Reference proteome</keyword>
<dbReference type="EMBL" id="ML211416">
    <property type="protein sequence ID" value="TFK83162.1"/>
    <property type="molecule type" value="Genomic_DNA"/>
</dbReference>